<dbReference type="AlphaFoldDB" id="A0A917E932"/>
<sequence>MRTVLVETSGVAALFRTSLLPMRLASLLIAFAIPVESSAAGAAAAAAERDRAAPLLAAIEALLAQGPAGTRYGLVVKTLEGEELLAIAADQRFIPASNTKMFTTAAAYADLPALQLAAMGTGVRMEPSGRGSFDVVLHGRGDALLASAPECVADCLQTLADAVAARTRQVRDVVGDDSWFPAERWGPGMSWNNIQSRYGTGISALTLDNNEIAATFTPGAIGATPTAIASAYYQIDNRIVTIAGAAEAIVAERAPNTRLVRLTGTIGAEAKPAIRYFSIDDPAHYAAWRMRDLLRERGVRVTGDIGTRHRPLAPSDDPAIRDGAPAPRPPLPVMLAALPAPLLAADMTIINKQSQNLHADLMLHRIARQAGNGSIADGQAALQQVMAQAQVPAQSFTFADGSGMSSYNRITPRAATTLLAWIARQPWGTAWRETLPIAGQDGTLRNRFKGTSLEGKLFAKTGSLNAARALSGYLTTRSGRTLVFSVLANDMPDGTDGRPALPSIGRSSSSPRDFSAAGSLHDQMAVYRKSRKRAVPCPAEYRPGRSIRNPPRTL</sequence>
<reference evidence="4" key="1">
    <citation type="journal article" date="2014" name="Int. J. Syst. Evol. Microbiol.">
        <title>Complete genome sequence of Corynebacterium casei LMG S-19264T (=DSM 44701T), isolated from a smear-ripened cheese.</title>
        <authorList>
            <consortium name="US DOE Joint Genome Institute (JGI-PGF)"/>
            <person name="Walter F."/>
            <person name="Albersmeier A."/>
            <person name="Kalinowski J."/>
            <person name="Ruckert C."/>
        </authorList>
    </citation>
    <scope>NUCLEOTIDE SEQUENCE</scope>
    <source>
        <strain evidence="4">CGMCC 1.15519</strain>
    </source>
</reference>
<keyword evidence="4" id="KW-0645">Protease</keyword>
<dbReference type="Pfam" id="PF02113">
    <property type="entry name" value="Peptidase_S13"/>
    <property type="match status" value="1"/>
</dbReference>
<dbReference type="PRINTS" id="PR00922">
    <property type="entry name" value="DADACBPTASE3"/>
</dbReference>
<accession>A0A917E932</accession>
<gene>
    <name evidence="4" type="primary">dacC</name>
    <name evidence="4" type="ORF">GCM10011529_18870</name>
</gene>
<dbReference type="PANTHER" id="PTHR30023">
    <property type="entry name" value="D-ALANYL-D-ALANINE CARBOXYPEPTIDASE"/>
    <property type="match status" value="1"/>
</dbReference>
<evidence type="ECO:0000313" key="4">
    <source>
        <dbReference type="EMBL" id="GGE12708.1"/>
    </source>
</evidence>
<dbReference type="Proteomes" id="UP000635071">
    <property type="component" value="Unassembled WGS sequence"/>
</dbReference>
<evidence type="ECO:0000313" key="5">
    <source>
        <dbReference type="Proteomes" id="UP000635071"/>
    </source>
</evidence>
<keyword evidence="2" id="KW-0378">Hydrolase</keyword>
<feature type="region of interest" description="Disordered" evidence="3">
    <location>
        <begin position="494"/>
        <end position="554"/>
    </location>
</feature>
<keyword evidence="4" id="KW-0121">Carboxypeptidase</keyword>
<dbReference type="Gene3D" id="3.50.80.20">
    <property type="entry name" value="D-Ala-D-Ala carboxypeptidase C, peptidase S13"/>
    <property type="match status" value="1"/>
</dbReference>
<dbReference type="Gene3D" id="3.40.710.10">
    <property type="entry name" value="DD-peptidase/beta-lactamase superfamily"/>
    <property type="match status" value="2"/>
</dbReference>
<evidence type="ECO:0000256" key="3">
    <source>
        <dbReference type="SAM" id="MobiDB-lite"/>
    </source>
</evidence>
<dbReference type="GO" id="GO:0006508">
    <property type="term" value="P:proteolysis"/>
    <property type="evidence" value="ECO:0007669"/>
    <property type="project" value="InterPro"/>
</dbReference>
<dbReference type="PANTHER" id="PTHR30023:SF0">
    <property type="entry name" value="PENICILLIN-SENSITIVE CARBOXYPEPTIDASE A"/>
    <property type="match status" value="1"/>
</dbReference>
<dbReference type="GO" id="GO:0000270">
    <property type="term" value="P:peptidoglycan metabolic process"/>
    <property type="evidence" value="ECO:0007669"/>
    <property type="project" value="TreeGrafter"/>
</dbReference>
<organism evidence="4 5">
    <name type="scientific">Sandarakinorhabdus glacialis</name>
    <dbReference type="NCBI Taxonomy" id="1614636"/>
    <lineage>
        <taxon>Bacteria</taxon>
        <taxon>Pseudomonadati</taxon>
        <taxon>Pseudomonadota</taxon>
        <taxon>Alphaproteobacteria</taxon>
        <taxon>Sphingomonadales</taxon>
        <taxon>Sphingosinicellaceae</taxon>
        <taxon>Sandarakinorhabdus</taxon>
    </lineage>
</organism>
<comment type="similarity">
    <text evidence="1">Belongs to the peptidase S13 family.</text>
</comment>
<dbReference type="InterPro" id="IPR012338">
    <property type="entry name" value="Beta-lactam/transpept-like"/>
</dbReference>
<name>A0A917E932_9SPHN</name>
<dbReference type="GO" id="GO:0004185">
    <property type="term" value="F:serine-type carboxypeptidase activity"/>
    <property type="evidence" value="ECO:0007669"/>
    <property type="project" value="InterPro"/>
</dbReference>
<dbReference type="EMBL" id="BMJM01000005">
    <property type="protein sequence ID" value="GGE12708.1"/>
    <property type="molecule type" value="Genomic_DNA"/>
</dbReference>
<evidence type="ECO:0000256" key="1">
    <source>
        <dbReference type="ARBA" id="ARBA00006096"/>
    </source>
</evidence>
<dbReference type="SUPFAM" id="SSF56601">
    <property type="entry name" value="beta-lactamase/transpeptidase-like"/>
    <property type="match status" value="1"/>
</dbReference>
<dbReference type="NCBIfam" id="TIGR00666">
    <property type="entry name" value="PBP4"/>
    <property type="match status" value="1"/>
</dbReference>
<dbReference type="InterPro" id="IPR000667">
    <property type="entry name" value="Peptidase_S13"/>
</dbReference>
<keyword evidence="5" id="KW-1185">Reference proteome</keyword>
<proteinExistence type="inferred from homology"/>
<comment type="caution">
    <text evidence="4">The sequence shown here is derived from an EMBL/GenBank/DDBJ whole genome shotgun (WGS) entry which is preliminary data.</text>
</comment>
<reference evidence="4" key="2">
    <citation type="submission" date="2020-09" db="EMBL/GenBank/DDBJ databases">
        <authorList>
            <person name="Sun Q."/>
            <person name="Zhou Y."/>
        </authorList>
    </citation>
    <scope>NUCLEOTIDE SEQUENCE</scope>
    <source>
        <strain evidence="4">CGMCC 1.15519</strain>
    </source>
</reference>
<evidence type="ECO:0000256" key="2">
    <source>
        <dbReference type="ARBA" id="ARBA00022801"/>
    </source>
</evidence>
<protein>
    <submittedName>
        <fullName evidence="4">D-alanyl-D-alanine carboxypeptidase DacC</fullName>
    </submittedName>
</protein>